<evidence type="ECO:0000313" key="3">
    <source>
        <dbReference type="Proteomes" id="UP001057498"/>
    </source>
</evidence>
<accession>A0ABM7YH56</accession>
<feature type="domain" description="CRISPR-associated protein Cas6 C-terminal" evidence="1">
    <location>
        <begin position="209"/>
        <end position="337"/>
    </location>
</feature>
<dbReference type="RefSeq" id="WP_251971872.1">
    <property type="nucleotide sequence ID" value="NZ_AP025730.1"/>
</dbReference>
<evidence type="ECO:0000313" key="2">
    <source>
        <dbReference type="EMBL" id="BDI03598.1"/>
    </source>
</evidence>
<sequence length="343" mass="37488">MTQTIIPACGNNSPSELLNLPLTRLRLTAIAQADLPLPDYAGSLLRGAFGAALRRSACMTGLPQCRDCALWRSCPYPAVFETPPAPTQFGQQFSAVPNPYVIEPPPIGLRRVAAGQPLVFHLVLFGDSRLRQLPLIVHAWQRALRHGLGRERIASELVEVAAVLPTAAGGDELLPVWDADGARVHPQQLEQTALRLPNGAPAELNRLTLQIHTPLRLQHDGHALGPRELSLRTLLAQLLRRLNLVLDLHCGIRPAPFDAPALLAAAEAGLCDDRSALHWKDWTRYSARQRQEMTLGGVLGRWTLTGDCAVLAQLWPWLWLGQWLHLGKNATMGMGGYTLEAGA</sequence>
<reference evidence="2" key="1">
    <citation type="submission" date="2022-04" db="EMBL/GenBank/DDBJ databases">
        <title>Whole genome sequence of Sphaerotilus sp. FB-5.</title>
        <authorList>
            <person name="Takeda M."/>
            <person name="Narihara S."/>
            <person name="Akimoto M."/>
            <person name="Akimoto R."/>
            <person name="Nishiyashiki S."/>
            <person name="Murakami T."/>
        </authorList>
    </citation>
    <scope>NUCLEOTIDE SEQUENCE</scope>
    <source>
        <strain evidence="2">FB-5</strain>
    </source>
</reference>
<evidence type="ECO:0000259" key="1">
    <source>
        <dbReference type="Pfam" id="PF10040"/>
    </source>
</evidence>
<proteinExistence type="predicted"/>
<dbReference type="EMBL" id="AP025730">
    <property type="protein sequence ID" value="BDI03598.1"/>
    <property type="molecule type" value="Genomic_DNA"/>
</dbReference>
<keyword evidence="3" id="KW-1185">Reference proteome</keyword>
<dbReference type="InterPro" id="IPR019267">
    <property type="entry name" value="CRISPR-assoc_Cas6_C"/>
</dbReference>
<gene>
    <name evidence="2" type="primary">cas6</name>
    <name evidence="2" type="ORF">CATMQ487_05680</name>
</gene>
<dbReference type="Proteomes" id="UP001057498">
    <property type="component" value="Chromosome"/>
</dbReference>
<organism evidence="2 3">
    <name type="scientific">Sphaerotilus microaerophilus</name>
    <dbReference type="NCBI Taxonomy" id="2914710"/>
    <lineage>
        <taxon>Bacteria</taxon>
        <taxon>Pseudomonadati</taxon>
        <taxon>Pseudomonadota</taxon>
        <taxon>Betaproteobacteria</taxon>
        <taxon>Burkholderiales</taxon>
        <taxon>Sphaerotilaceae</taxon>
        <taxon>Sphaerotilus</taxon>
    </lineage>
</organism>
<dbReference type="Gene3D" id="3.30.70.1900">
    <property type="match status" value="1"/>
</dbReference>
<name>A0ABM7YH56_9BURK</name>
<dbReference type="Pfam" id="PF10040">
    <property type="entry name" value="CRISPR_Cas6"/>
    <property type="match status" value="1"/>
</dbReference>
<protein>
    <submittedName>
        <fullName evidence="2">CRISPR-associated protein Cas6</fullName>
    </submittedName>
</protein>